<gene>
    <name evidence="1" type="ORF">H8K20_08170</name>
</gene>
<dbReference type="InterPro" id="IPR020288">
    <property type="entry name" value="Sheath_initiator"/>
</dbReference>
<dbReference type="RefSeq" id="WP_186488046.1">
    <property type="nucleotide sequence ID" value="NZ_JACOGI010000001.1"/>
</dbReference>
<evidence type="ECO:0000313" key="2">
    <source>
        <dbReference type="Proteomes" id="UP000597668"/>
    </source>
</evidence>
<sequence length="142" mass="15896">MALIPTAAQRLPTFGGEVEVQSQAEETSRTYAVNWHTGRIGGFIDGLEAVRQAVYKLLLTERFCHLIYSWNYGVEMSQLIGKSEEVLHSEAERILSEALLQDSRITGISNFDIEKISRNTAQIKFTVATVYGATDIEQEVDI</sequence>
<dbReference type="EMBL" id="JACOGI010000001">
    <property type="protein sequence ID" value="MBC3516370.1"/>
    <property type="molecule type" value="Genomic_DNA"/>
</dbReference>
<name>A0A8J6IP85_9FIRM</name>
<dbReference type="Pfam" id="PF10934">
    <property type="entry name" value="Sheath_initiator"/>
    <property type="match status" value="1"/>
</dbReference>
<comment type="caution">
    <text evidence="1">The sequence shown here is derived from an EMBL/GenBank/DDBJ whole genome shotgun (WGS) entry which is preliminary data.</text>
</comment>
<dbReference type="SUPFAM" id="SSF160719">
    <property type="entry name" value="gpW/gp25-like"/>
    <property type="match status" value="1"/>
</dbReference>
<organism evidence="1 2">
    <name type="scientific">Neobittarella massiliensis</name>
    <name type="common">ex Bilen et al. 2018</name>
    <dbReference type="NCBI Taxonomy" id="2041842"/>
    <lineage>
        <taxon>Bacteria</taxon>
        <taxon>Bacillati</taxon>
        <taxon>Bacillota</taxon>
        <taxon>Clostridia</taxon>
        <taxon>Eubacteriales</taxon>
        <taxon>Oscillospiraceae</taxon>
        <taxon>Neobittarella (ex Bilen et al. 2018)</taxon>
    </lineage>
</organism>
<evidence type="ECO:0000313" key="1">
    <source>
        <dbReference type="EMBL" id="MBC3516370.1"/>
    </source>
</evidence>
<keyword evidence="2" id="KW-1185">Reference proteome</keyword>
<dbReference type="AlphaFoldDB" id="A0A8J6IP85"/>
<protein>
    <submittedName>
        <fullName evidence="1">DUF2634 domain-containing protein</fullName>
    </submittedName>
</protein>
<dbReference type="Proteomes" id="UP000597668">
    <property type="component" value="Unassembled WGS sequence"/>
</dbReference>
<proteinExistence type="predicted"/>
<reference evidence="1" key="1">
    <citation type="submission" date="2020-08" db="EMBL/GenBank/DDBJ databases">
        <authorList>
            <person name="Liu C."/>
            <person name="Sun Q."/>
        </authorList>
    </citation>
    <scope>NUCLEOTIDE SEQUENCE</scope>
    <source>
        <strain evidence="1">NSJ-65</strain>
    </source>
</reference>
<accession>A0A8J6IP85</accession>